<evidence type="ECO:0000256" key="1">
    <source>
        <dbReference type="ARBA" id="ARBA00008023"/>
    </source>
</evidence>
<feature type="binding site" evidence="7">
    <location>
        <begin position="182"/>
        <end position="183"/>
    </location>
    <ligand>
        <name>substrate</name>
    </ligand>
</feature>
<comment type="catalytic activity">
    <reaction evidence="7">
        <text>XTP + H2O = XMP + diphosphate + H(+)</text>
        <dbReference type="Rhea" id="RHEA:28610"/>
        <dbReference type="ChEBI" id="CHEBI:15377"/>
        <dbReference type="ChEBI" id="CHEBI:15378"/>
        <dbReference type="ChEBI" id="CHEBI:33019"/>
        <dbReference type="ChEBI" id="CHEBI:57464"/>
        <dbReference type="ChEBI" id="CHEBI:61314"/>
        <dbReference type="EC" id="3.6.1.66"/>
    </reaction>
</comment>
<protein>
    <recommendedName>
        <fullName evidence="7">dITP/XTP pyrophosphatase</fullName>
        <ecNumber evidence="7">3.6.1.66</ecNumber>
    </recommendedName>
    <alternativeName>
        <fullName evidence="7">Non-canonical purine NTP pyrophosphatase</fullName>
    </alternativeName>
    <alternativeName>
        <fullName evidence="7">Non-standard purine NTP pyrophosphatase</fullName>
    </alternativeName>
    <alternativeName>
        <fullName evidence="7">Nucleoside-triphosphate diphosphatase</fullName>
    </alternativeName>
    <alternativeName>
        <fullName evidence="7">Nucleoside-triphosphate pyrophosphatase</fullName>
        <shortName evidence="7">NTPase</shortName>
    </alternativeName>
</protein>
<name>A0ABT0GIW6_9GAMM</name>
<comment type="catalytic activity">
    <reaction evidence="7">
        <text>ITP + H2O = IMP + diphosphate + H(+)</text>
        <dbReference type="Rhea" id="RHEA:29399"/>
        <dbReference type="ChEBI" id="CHEBI:15377"/>
        <dbReference type="ChEBI" id="CHEBI:15378"/>
        <dbReference type="ChEBI" id="CHEBI:33019"/>
        <dbReference type="ChEBI" id="CHEBI:58053"/>
        <dbReference type="ChEBI" id="CHEBI:61402"/>
        <dbReference type="EC" id="3.6.1.66"/>
    </reaction>
</comment>
<dbReference type="EMBL" id="JALNMH010000010">
    <property type="protein sequence ID" value="MCK7594490.1"/>
    <property type="molecule type" value="Genomic_DNA"/>
</dbReference>
<dbReference type="PANTHER" id="PTHR11067">
    <property type="entry name" value="INOSINE TRIPHOSPHATE PYROPHOSPHATASE/HAM1 PROTEIN"/>
    <property type="match status" value="1"/>
</dbReference>
<dbReference type="Gene3D" id="3.90.950.10">
    <property type="match status" value="1"/>
</dbReference>
<feature type="binding site" evidence="7">
    <location>
        <position position="40"/>
    </location>
    <ligand>
        <name>Mg(2+)</name>
        <dbReference type="ChEBI" id="CHEBI:18420"/>
    </ligand>
</feature>
<accession>A0ABT0GIW6</accession>
<dbReference type="HAMAP" id="MF_01405">
    <property type="entry name" value="Non_canon_purine_NTPase"/>
    <property type="match status" value="1"/>
</dbReference>
<feature type="binding site" evidence="7">
    <location>
        <begin position="8"/>
        <end position="13"/>
    </location>
    <ligand>
        <name>substrate</name>
    </ligand>
</feature>
<evidence type="ECO:0000256" key="5">
    <source>
        <dbReference type="ARBA" id="ARBA00022842"/>
    </source>
</evidence>
<keyword evidence="5 7" id="KW-0460">Magnesium</keyword>
<proteinExistence type="inferred from homology"/>
<evidence type="ECO:0000313" key="9">
    <source>
        <dbReference type="EMBL" id="MCK7594490.1"/>
    </source>
</evidence>
<keyword evidence="6 7" id="KW-0546">Nucleotide metabolism</keyword>
<feature type="active site" description="Proton acceptor" evidence="7">
    <location>
        <position position="69"/>
    </location>
</feature>
<evidence type="ECO:0000256" key="8">
    <source>
        <dbReference type="RuleBase" id="RU003781"/>
    </source>
</evidence>
<feature type="binding site" evidence="7">
    <location>
        <position position="69"/>
    </location>
    <ligand>
        <name>Mg(2+)</name>
        <dbReference type="ChEBI" id="CHEBI:18420"/>
    </ligand>
</feature>
<dbReference type="CDD" id="cd00515">
    <property type="entry name" value="HAM1"/>
    <property type="match status" value="1"/>
</dbReference>
<feature type="binding site" evidence="7">
    <location>
        <position position="177"/>
    </location>
    <ligand>
        <name>substrate</name>
    </ligand>
</feature>
<comment type="similarity">
    <text evidence="1 7 8">Belongs to the HAM1 NTPase family.</text>
</comment>
<evidence type="ECO:0000256" key="3">
    <source>
        <dbReference type="ARBA" id="ARBA00022741"/>
    </source>
</evidence>
<dbReference type="InterPro" id="IPR029001">
    <property type="entry name" value="ITPase-like_fam"/>
</dbReference>
<organism evidence="9 10">
    <name type="scientific">Pseudomarimonas salicorniae</name>
    <dbReference type="NCBI Taxonomy" id="2933270"/>
    <lineage>
        <taxon>Bacteria</taxon>
        <taxon>Pseudomonadati</taxon>
        <taxon>Pseudomonadota</taxon>
        <taxon>Gammaproteobacteria</taxon>
        <taxon>Lysobacterales</taxon>
        <taxon>Lysobacteraceae</taxon>
        <taxon>Pseudomarimonas</taxon>
    </lineage>
</organism>
<comment type="catalytic activity">
    <reaction evidence="7">
        <text>dITP + H2O = dIMP + diphosphate + H(+)</text>
        <dbReference type="Rhea" id="RHEA:28342"/>
        <dbReference type="ChEBI" id="CHEBI:15377"/>
        <dbReference type="ChEBI" id="CHEBI:15378"/>
        <dbReference type="ChEBI" id="CHEBI:33019"/>
        <dbReference type="ChEBI" id="CHEBI:61194"/>
        <dbReference type="ChEBI" id="CHEBI:61382"/>
        <dbReference type="EC" id="3.6.1.66"/>
    </reaction>
</comment>
<dbReference type="NCBIfam" id="TIGR00042">
    <property type="entry name" value="RdgB/HAM1 family non-canonical purine NTP pyrophosphatase"/>
    <property type="match status" value="1"/>
</dbReference>
<dbReference type="SUPFAM" id="SSF52972">
    <property type="entry name" value="ITPase-like"/>
    <property type="match status" value="1"/>
</dbReference>
<dbReference type="RefSeq" id="WP_248209854.1">
    <property type="nucleotide sequence ID" value="NZ_JALNMH010000010.1"/>
</dbReference>
<sequence>MPRILIATGNPGKLAEFRALLGPRGFEVVGQRELGIDDPEETGATFVENALLKARHASALSGLPALADDSGLCVDALGGAPGLYSARFAGPQAGAADNMALLLERLAGVPAEERSAHFVCVLAWLRHPGDPDPLIASGRWPGRILEAPRGEGGFGYDPLFLDPASGLSAAELSAEDKHARSHRGRALRQLIDALPD</sequence>
<dbReference type="EC" id="3.6.1.66" evidence="7"/>
<keyword evidence="4 7" id="KW-0378">Hydrolase</keyword>
<evidence type="ECO:0000313" key="10">
    <source>
        <dbReference type="Proteomes" id="UP001431449"/>
    </source>
</evidence>
<dbReference type="Pfam" id="PF01725">
    <property type="entry name" value="Ham1p_like"/>
    <property type="match status" value="1"/>
</dbReference>
<gene>
    <name evidence="9" type="primary">rdgB</name>
    <name evidence="9" type="ORF">M0G41_12505</name>
</gene>
<feature type="binding site" evidence="7">
    <location>
        <position position="70"/>
    </location>
    <ligand>
        <name>substrate</name>
    </ligand>
</feature>
<evidence type="ECO:0000256" key="7">
    <source>
        <dbReference type="HAMAP-Rule" id="MF_01405"/>
    </source>
</evidence>
<comment type="function">
    <text evidence="7">Pyrophosphatase that catalyzes the hydrolysis of nucleoside triphosphates to their monophosphate derivatives, with a high preference for the non-canonical purine nucleotides XTP (xanthosine triphosphate), dITP (deoxyinosine triphosphate) and ITP. Seems to function as a house-cleaning enzyme that removes non-canonical purine nucleotides from the nucleotide pool, thus preventing their incorporation into DNA/RNA and avoiding chromosomal lesions.</text>
</comment>
<evidence type="ECO:0000256" key="2">
    <source>
        <dbReference type="ARBA" id="ARBA00022723"/>
    </source>
</evidence>
<comment type="cofactor">
    <cofactor evidence="7">
        <name>Mg(2+)</name>
        <dbReference type="ChEBI" id="CHEBI:18420"/>
    </cofactor>
    <text evidence="7">Binds 1 Mg(2+) ion per subunit.</text>
</comment>
<comment type="subunit">
    <text evidence="7">Homodimer.</text>
</comment>
<dbReference type="InterPro" id="IPR020922">
    <property type="entry name" value="dITP/XTP_pyrophosphatase"/>
</dbReference>
<reference evidence="9" key="1">
    <citation type="submission" date="2022-04" db="EMBL/GenBank/DDBJ databases">
        <title>Lysobacter sp. CAU 1642 isolated from sea sand.</title>
        <authorList>
            <person name="Kim W."/>
        </authorList>
    </citation>
    <scope>NUCLEOTIDE SEQUENCE</scope>
    <source>
        <strain evidence="9">CAU 1642</strain>
    </source>
</reference>
<keyword evidence="2 7" id="KW-0479">Metal-binding</keyword>
<keyword evidence="3 7" id="KW-0547">Nucleotide-binding</keyword>
<keyword evidence="10" id="KW-1185">Reference proteome</keyword>
<dbReference type="InterPro" id="IPR002637">
    <property type="entry name" value="RdgB/HAM1"/>
</dbReference>
<feature type="binding site" evidence="7">
    <location>
        <begin position="154"/>
        <end position="157"/>
    </location>
    <ligand>
        <name>substrate</name>
    </ligand>
</feature>
<evidence type="ECO:0000256" key="4">
    <source>
        <dbReference type="ARBA" id="ARBA00022801"/>
    </source>
</evidence>
<comment type="caution">
    <text evidence="9">The sequence shown here is derived from an EMBL/GenBank/DDBJ whole genome shotgun (WGS) entry which is preliminary data.</text>
</comment>
<evidence type="ECO:0000256" key="6">
    <source>
        <dbReference type="ARBA" id="ARBA00023080"/>
    </source>
</evidence>
<dbReference type="Proteomes" id="UP001431449">
    <property type="component" value="Unassembled WGS sequence"/>
</dbReference>
<dbReference type="PANTHER" id="PTHR11067:SF9">
    <property type="entry name" value="INOSINE TRIPHOSPHATE PYROPHOSPHATASE"/>
    <property type="match status" value="1"/>
</dbReference>